<comment type="caution">
    <text evidence="2">The sequence shown here is derived from an EMBL/GenBank/DDBJ whole genome shotgun (WGS) entry which is preliminary data.</text>
</comment>
<dbReference type="Pfam" id="PF11381">
    <property type="entry name" value="DUF3185"/>
    <property type="match status" value="1"/>
</dbReference>
<evidence type="ECO:0000313" key="2">
    <source>
        <dbReference type="EMBL" id="GGD03732.1"/>
    </source>
</evidence>
<evidence type="ECO:0000256" key="1">
    <source>
        <dbReference type="SAM" id="Phobius"/>
    </source>
</evidence>
<evidence type="ECO:0008006" key="4">
    <source>
        <dbReference type="Google" id="ProtNLM"/>
    </source>
</evidence>
<keyword evidence="1" id="KW-1133">Transmembrane helix</keyword>
<name>A0ABQ1PUI3_9GAMM</name>
<organism evidence="2 3">
    <name type="scientific">Halopseudomonas salina</name>
    <dbReference type="NCBI Taxonomy" id="1323744"/>
    <lineage>
        <taxon>Bacteria</taxon>
        <taxon>Pseudomonadati</taxon>
        <taxon>Pseudomonadota</taxon>
        <taxon>Gammaproteobacteria</taxon>
        <taxon>Pseudomonadales</taxon>
        <taxon>Pseudomonadaceae</taxon>
        <taxon>Halopseudomonas</taxon>
    </lineage>
</organism>
<accession>A0ABQ1PUI3</accession>
<sequence>MGIALLVAGLIMLFFGWQSSQSVGEQLVETVTGRYTDNTMWYFIGGAVASVVGICLLAIRK</sequence>
<dbReference type="InterPro" id="IPR021521">
    <property type="entry name" value="DUF3185"/>
</dbReference>
<reference evidence="3" key="1">
    <citation type="journal article" date="2019" name="Int. J. Syst. Evol. Microbiol.">
        <title>The Global Catalogue of Microorganisms (GCM) 10K type strain sequencing project: providing services to taxonomists for standard genome sequencing and annotation.</title>
        <authorList>
            <consortium name="The Broad Institute Genomics Platform"/>
            <consortium name="The Broad Institute Genome Sequencing Center for Infectious Disease"/>
            <person name="Wu L."/>
            <person name="Ma J."/>
        </authorList>
    </citation>
    <scope>NUCLEOTIDE SEQUENCE [LARGE SCALE GENOMIC DNA]</scope>
    <source>
        <strain evidence="3">CGMCC 1.12482</strain>
    </source>
</reference>
<evidence type="ECO:0000313" key="3">
    <source>
        <dbReference type="Proteomes" id="UP000638188"/>
    </source>
</evidence>
<proteinExistence type="predicted"/>
<gene>
    <name evidence="2" type="ORF">GCM10007418_23520</name>
</gene>
<dbReference type="Proteomes" id="UP000638188">
    <property type="component" value="Unassembled WGS sequence"/>
</dbReference>
<keyword evidence="1" id="KW-0812">Transmembrane</keyword>
<feature type="transmembrane region" description="Helical" evidence="1">
    <location>
        <begin position="40"/>
        <end position="59"/>
    </location>
</feature>
<protein>
    <recommendedName>
        <fullName evidence="4">DUF3185 family protein</fullName>
    </recommendedName>
</protein>
<keyword evidence="3" id="KW-1185">Reference proteome</keyword>
<keyword evidence="1" id="KW-0472">Membrane</keyword>
<dbReference type="EMBL" id="BMFF01000004">
    <property type="protein sequence ID" value="GGD03732.1"/>
    <property type="molecule type" value="Genomic_DNA"/>
</dbReference>